<sequence>MEVNRRKQGKIKEYYEKRFQPQQEKFESELKERDEKFTEIQKENEKLSEAIGLQNTSIEIEAMKIVDERRLSLNRKSLILN</sequence>
<protein>
    <submittedName>
        <fullName evidence="1">Uncharacterized protein</fullName>
    </submittedName>
</protein>
<dbReference type="EMBL" id="BMAW01042085">
    <property type="protein sequence ID" value="GFS32471.1"/>
    <property type="molecule type" value="Genomic_DNA"/>
</dbReference>
<accession>A0A8X6M915</accession>
<organism evidence="1 2">
    <name type="scientific">Nephila pilipes</name>
    <name type="common">Giant wood spider</name>
    <name type="synonym">Nephila maculata</name>
    <dbReference type="NCBI Taxonomy" id="299642"/>
    <lineage>
        <taxon>Eukaryota</taxon>
        <taxon>Metazoa</taxon>
        <taxon>Ecdysozoa</taxon>
        <taxon>Arthropoda</taxon>
        <taxon>Chelicerata</taxon>
        <taxon>Arachnida</taxon>
        <taxon>Araneae</taxon>
        <taxon>Araneomorphae</taxon>
        <taxon>Entelegynae</taxon>
        <taxon>Araneoidea</taxon>
        <taxon>Nephilidae</taxon>
        <taxon>Nephila</taxon>
    </lineage>
</organism>
<name>A0A8X6M915_NEPPI</name>
<gene>
    <name evidence="1" type="ORF">NPIL_22671</name>
</gene>
<evidence type="ECO:0000313" key="2">
    <source>
        <dbReference type="Proteomes" id="UP000887013"/>
    </source>
</evidence>
<proteinExistence type="predicted"/>
<keyword evidence="2" id="KW-1185">Reference proteome</keyword>
<dbReference type="Proteomes" id="UP000887013">
    <property type="component" value="Unassembled WGS sequence"/>
</dbReference>
<evidence type="ECO:0000313" key="1">
    <source>
        <dbReference type="EMBL" id="GFS32471.1"/>
    </source>
</evidence>
<comment type="caution">
    <text evidence="1">The sequence shown here is derived from an EMBL/GenBank/DDBJ whole genome shotgun (WGS) entry which is preliminary data.</text>
</comment>
<dbReference type="AlphaFoldDB" id="A0A8X6M915"/>
<reference evidence="1" key="1">
    <citation type="submission" date="2020-08" db="EMBL/GenBank/DDBJ databases">
        <title>Multicomponent nature underlies the extraordinary mechanical properties of spider dragline silk.</title>
        <authorList>
            <person name="Kono N."/>
            <person name="Nakamura H."/>
            <person name="Mori M."/>
            <person name="Yoshida Y."/>
            <person name="Ohtoshi R."/>
            <person name="Malay A.D."/>
            <person name="Moran D.A.P."/>
            <person name="Tomita M."/>
            <person name="Numata K."/>
            <person name="Arakawa K."/>
        </authorList>
    </citation>
    <scope>NUCLEOTIDE SEQUENCE</scope>
</reference>